<gene>
    <name evidence="3" type="primary">ureF</name>
    <name evidence="4" type="ORF">E4680_01520</name>
</gene>
<accession>A0A4Z0FEM9</accession>
<dbReference type="InterPro" id="IPR038277">
    <property type="entry name" value="UreF_sf"/>
</dbReference>
<dbReference type="Proteomes" id="UP000297890">
    <property type="component" value="Unassembled WGS sequence"/>
</dbReference>
<dbReference type="Pfam" id="PF01730">
    <property type="entry name" value="UreF"/>
    <property type="match status" value="1"/>
</dbReference>
<dbReference type="PANTHER" id="PTHR33620">
    <property type="entry name" value="UREASE ACCESSORY PROTEIN F"/>
    <property type="match status" value="1"/>
</dbReference>
<evidence type="ECO:0000256" key="2">
    <source>
        <dbReference type="ARBA" id="ARBA00023186"/>
    </source>
</evidence>
<keyword evidence="1 3" id="KW-0996">Nickel insertion</keyword>
<dbReference type="Gene3D" id="1.10.4190.10">
    <property type="entry name" value="Urease accessory protein UreF"/>
    <property type="match status" value="1"/>
</dbReference>
<proteinExistence type="inferred from homology"/>
<keyword evidence="5" id="KW-1185">Reference proteome</keyword>
<dbReference type="InterPro" id="IPR002639">
    <property type="entry name" value="UreF"/>
</dbReference>
<comment type="subcellular location">
    <subcellularLocation>
        <location evidence="3">Cytoplasm</location>
    </subcellularLocation>
</comment>
<reference evidence="4 5" key="1">
    <citation type="journal article" date="2019" name="ISME J.">
        <title>Candidatus Macondimonas diazotrophica, a novel gammaproteobacterial genus dominating crude-oil-contaminated coastal sediments.</title>
        <authorList>
            <person name="Karthikeyan S."/>
            <person name="Konstantinidis K."/>
        </authorList>
    </citation>
    <scope>NUCLEOTIDE SEQUENCE [LARGE SCALE GENOMIC DNA]</scope>
    <source>
        <strain evidence="4 5">KTK01</strain>
    </source>
</reference>
<keyword evidence="2 3" id="KW-0143">Chaperone</keyword>
<comment type="similarity">
    <text evidence="3">Belongs to the UreF family.</text>
</comment>
<sequence length="235" mass="25043">MRRPAMDTRTPTDGALADLRLRQLTSATLPVGAFAYSQGLETAVELGWVGDLPQAAAWIGGQLQHSLARVEVPLLARLMAAFSAGDRDAAMHWSGLLLAMRDTAELRAQERALASAWAVLLGDLDLDDARTWVDLPQRTALALFALAATRFRIAPPTAAQACLWAWLEAQVSAAVRAVPLGHTAAQRLLYELAQDIPAVVASGLAVADADIGAAAPALAIASCRHETQYSRLFRS</sequence>
<dbReference type="GO" id="GO:0016151">
    <property type="term" value="F:nickel cation binding"/>
    <property type="evidence" value="ECO:0007669"/>
    <property type="project" value="UniProtKB-UniRule"/>
</dbReference>
<comment type="function">
    <text evidence="3">Required for maturation of urease via the functional incorporation of the urease nickel metallocenter.</text>
</comment>
<comment type="caution">
    <text evidence="4">The sequence shown here is derived from an EMBL/GenBank/DDBJ whole genome shotgun (WGS) entry which is preliminary data.</text>
</comment>
<dbReference type="EMBL" id="SRIO01000001">
    <property type="protein sequence ID" value="TFZ84237.1"/>
    <property type="molecule type" value="Genomic_DNA"/>
</dbReference>
<dbReference type="GO" id="GO:0005737">
    <property type="term" value="C:cytoplasm"/>
    <property type="evidence" value="ECO:0007669"/>
    <property type="project" value="UniProtKB-SubCell"/>
</dbReference>
<dbReference type="AlphaFoldDB" id="A0A4Z0FEM9"/>
<comment type="subunit">
    <text evidence="3">UreD, UreF and UreG form a complex that acts as a GTP-hydrolysis-dependent molecular chaperone, activating the urease apoprotein by helping to assemble the nickel containing metallocenter of UreC. The UreE protein probably delivers the nickel.</text>
</comment>
<keyword evidence="3" id="KW-0963">Cytoplasm</keyword>
<evidence type="ECO:0000313" key="5">
    <source>
        <dbReference type="Proteomes" id="UP000297890"/>
    </source>
</evidence>
<evidence type="ECO:0000256" key="1">
    <source>
        <dbReference type="ARBA" id="ARBA00022988"/>
    </source>
</evidence>
<organism evidence="4 5">
    <name type="scientific">Candidatus Macondimonas diazotrophica</name>
    <dbReference type="NCBI Taxonomy" id="2305248"/>
    <lineage>
        <taxon>Bacteria</taxon>
        <taxon>Pseudomonadati</taxon>
        <taxon>Pseudomonadota</taxon>
        <taxon>Gammaproteobacteria</taxon>
        <taxon>Chromatiales</taxon>
        <taxon>Ectothiorhodospiraceae</taxon>
        <taxon>Candidatus Macondimonas</taxon>
    </lineage>
</organism>
<dbReference type="HAMAP" id="MF_01385">
    <property type="entry name" value="UreF"/>
    <property type="match status" value="1"/>
</dbReference>
<dbReference type="OrthoDB" id="9798772at2"/>
<name>A0A4Z0FEM9_9GAMM</name>
<evidence type="ECO:0000313" key="4">
    <source>
        <dbReference type="EMBL" id="TFZ84237.1"/>
    </source>
</evidence>
<dbReference type="PIRSF" id="PIRSF009467">
    <property type="entry name" value="Ureas_acces_UreF"/>
    <property type="match status" value="1"/>
</dbReference>
<evidence type="ECO:0000256" key="3">
    <source>
        <dbReference type="HAMAP-Rule" id="MF_01385"/>
    </source>
</evidence>
<protein>
    <recommendedName>
        <fullName evidence="3">Urease accessory protein UreF</fullName>
    </recommendedName>
</protein>
<dbReference type="PANTHER" id="PTHR33620:SF1">
    <property type="entry name" value="UREASE ACCESSORY PROTEIN F"/>
    <property type="match status" value="1"/>
</dbReference>